<feature type="domain" description="NPH3" evidence="2">
    <location>
        <begin position="1"/>
        <end position="151"/>
    </location>
</feature>
<protein>
    <recommendedName>
        <fullName evidence="2">NPH3 domain-containing protein</fullName>
    </recommendedName>
</protein>
<dbReference type="UniPathway" id="UPA00143"/>
<evidence type="ECO:0000256" key="1">
    <source>
        <dbReference type="PROSITE-ProRule" id="PRU00982"/>
    </source>
</evidence>
<dbReference type="GO" id="GO:0016567">
    <property type="term" value="P:protein ubiquitination"/>
    <property type="evidence" value="ECO:0007669"/>
    <property type="project" value="UniProtKB-UniPathway"/>
</dbReference>
<keyword evidence="4" id="KW-1185">Reference proteome</keyword>
<comment type="similarity">
    <text evidence="1">Belongs to the NPH3 family.</text>
</comment>
<comment type="caution">
    <text evidence="3">The sequence shown here is derived from an EMBL/GenBank/DDBJ whole genome shotgun (WGS) entry which is preliminary data.</text>
</comment>
<evidence type="ECO:0000313" key="3">
    <source>
        <dbReference type="EMBL" id="RXH90090.1"/>
    </source>
</evidence>
<dbReference type="Proteomes" id="UP000290289">
    <property type="component" value="Chromosome 9"/>
</dbReference>
<organism evidence="3 4">
    <name type="scientific">Malus domestica</name>
    <name type="common">Apple</name>
    <name type="synonym">Pyrus malus</name>
    <dbReference type="NCBI Taxonomy" id="3750"/>
    <lineage>
        <taxon>Eukaryota</taxon>
        <taxon>Viridiplantae</taxon>
        <taxon>Streptophyta</taxon>
        <taxon>Embryophyta</taxon>
        <taxon>Tracheophyta</taxon>
        <taxon>Spermatophyta</taxon>
        <taxon>Magnoliopsida</taxon>
        <taxon>eudicotyledons</taxon>
        <taxon>Gunneridae</taxon>
        <taxon>Pentapetalae</taxon>
        <taxon>rosids</taxon>
        <taxon>fabids</taxon>
        <taxon>Rosales</taxon>
        <taxon>Rosaceae</taxon>
        <taxon>Amygdaloideae</taxon>
        <taxon>Maleae</taxon>
        <taxon>Malus</taxon>
    </lineage>
</organism>
<sequence>MLTSGRFRQKNLQFWENSGQRIGYDHKVSVILQGVLDLLPMGDKAIGFCLAILSRSLEVGLRINTRVKLQGQIVSLLHFAQLGDFLFPKSGSESISSSMELATMESIISAYVSSNMESDNSLLAGNTQLLHSYGIQHVIIGKHKDADKLIQ</sequence>
<accession>A0A498J3M1</accession>
<dbReference type="EMBL" id="RDQH01000335">
    <property type="protein sequence ID" value="RXH90090.1"/>
    <property type="molecule type" value="Genomic_DNA"/>
</dbReference>
<dbReference type="InterPro" id="IPR027356">
    <property type="entry name" value="NPH3_dom"/>
</dbReference>
<dbReference type="Pfam" id="PF03000">
    <property type="entry name" value="NPH3"/>
    <property type="match status" value="1"/>
</dbReference>
<dbReference type="PROSITE" id="PS51649">
    <property type="entry name" value="NPH3"/>
    <property type="match status" value="1"/>
</dbReference>
<name>A0A498J3M1_MALDO</name>
<evidence type="ECO:0000313" key="4">
    <source>
        <dbReference type="Proteomes" id="UP000290289"/>
    </source>
</evidence>
<dbReference type="AlphaFoldDB" id="A0A498J3M1"/>
<dbReference type="STRING" id="3750.A0A498J3M1"/>
<proteinExistence type="inferred from homology"/>
<gene>
    <name evidence="3" type="ORF">DVH24_032447</name>
</gene>
<reference evidence="3 4" key="1">
    <citation type="submission" date="2018-10" db="EMBL/GenBank/DDBJ databases">
        <title>A high-quality apple genome assembly.</title>
        <authorList>
            <person name="Hu J."/>
        </authorList>
    </citation>
    <scope>NUCLEOTIDE SEQUENCE [LARGE SCALE GENOMIC DNA]</scope>
    <source>
        <strain evidence="4">cv. HFTH1</strain>
        <tissue evidence="3">Young leaf</tissue>
    </source>
</reference>
<evidence type="ECO:0000259" key="2">
    <source>
        <dbReference type="PROSITE" id="PS51649"/>
    </source>
</evidence>